<dbReference type="PROSITE" id="PS51257">
    <property type="entry name" value="PROKAR_LIPOPROTEIN"/>
    <property type="match status" value="1"/>
</dbReference>
<evidence type="ECO:0000313" key="1">
    <source>
        <dbReference type="EMBL" id="NKX88617.1"/>
    </source>
</evidence>
<dbReference type="Proteomes" id="UP000572007">
    <property type="component" value="Unassembled WGS sequence"/>
</dbReference>
<sequence>MPKFGNEADGWAVGRSEEFLSDPTLPGLLVIVGCDDTTTASDPANAFGSLRHHGIAWDWDIAWCRDDLSSRPLPLSLSVGVWLATAHAPPGVFIKRIAYQSISSDASPSECAALGKDLAAQEANVTMLVVGEAAPREQPTTHTAIRAAEYNGALTRAFAQVDTTALNQLDPVESQTLKATGRAAWQVLAGAAEGQELAGHVLSDLASHDRGFVVASWTRAAGT</sequence>
<keyword evidence="2" id="KW-1185">Reference proteome</keyword>
<dbReference type="RefSeq" id="WP_067637878.1">
    <property type="nucleotide sequence ID" value="NZ_JAAXOM010000003.1"/>
</dbReference>
<name>A0A846W7Q1_9NOCA</name>
<organism evidence="1 2">
    <name type="scientific">Nocardia coubleae</name>
    <dbReference type="NCBI Taxonomy" id="356147"/>
    <lineage>
        <taxon>Bacteria</taxon>
        <taxon>Bacillati</taxon>
        <taxon>Actinomycetota</taxon>
        <taxon>Actinomycetes</taxon>
        <taxon>Mycobacteriales</taxon>
        <taxon>Nocardiaceae</taxon>
        <taxon>Nocardia</taxon>
    </lineage>
</organism>
<dbReference type="Gene3D" id="3.40.830.10">
    <property type="entry name" value="LigB-like"/>
    <property type="match status" value="1"/>
</dbReference>
<dbReference type="EMBL" id="JAAXOM010000003">
    <property type="protein sequence ID" value="NKX88617.1"/>
    <property type="molecule type" value="Genomic_DNA"/>
</dbReference>
<evidence type="ECO:0000313" key="2">
    <source>
        <dbReference type="Proteomes" id="UP000572007"/>
    </source>
</evidence>
<accession>A0A846W7Q1</accession>
<comment type="caution">
    <text evidence="1">The sequence shown here is derived from an EMBL/GenBank/DDBJ whole genome shotgun (WGS) entry which is preliminary data.</text>
</comment>
<gene>
    <name evidence="1" type="ORF">HGA10_15020</name>
</gene>
<protein>
    <submittedName>
        <fullName evidence="1">Uncharacterized protein</fullName>
    </submittedName>
</protein>
<proteinExistence type="predicted"/>
<reference evidence="1 2" key="1">
    <citation type="submission" date="2020-04" db="EMBL/GenBank/DDBJ databases">
        <title>MicrobeNet Type strains.</title>
        <authorList>
            <person name="Nicholson A.C."/>
        </authorList>
    </citation>
    <scope>NUCLEOTIDE SEQUENCE [LARGE SCALE GENOMIC DNA]</scope>
    <source>
        <strain evidence="1 2">DSM 44960</strain>
    </source>
</reference>
<dbReference type="AlphaFoldDB" id="A0A846W7Q1"/>